<feature type="compositionally biased region" description="Low complexity" evidence="1">
    <location>
        <begin position="153"/>
        <end position="177"/>
    </location>
</feature>
<evidence type="ECO:0000313" key="3">
    <source>
        <dbReference type="EMBL" id="CDY11883.1"/>
    </source>
</evidence>
<dbReference type="EMBL" id="LK032015">
    <property type="protein sequence ID" value="CDY11883.1"/>
    <property type="molecule type" value="Genomic_DNA"/>
</dbReference>
<dbReference type="Proteomes" id="UP001295469">
    <property type="component" value="Chromosome C03"/>
</dbReference>
<reference evidence="3 4" key="1">
    <citation type="journal article" date="2014" name="Science">
        <title>Plant genetics. Early allopolyploid evolution in the post-Neolithic Brassica napus oilseed genome.</title>
        <authorList>
            <person name="Chalhoub B."/>
            <person name="Denoeud F."/>
            <person name="Liu S."/>
            <person name="Parkin I.A."/>
            <person name="Tang H."/>
            <person name="Wang X."/>
            <person name="Chiquet J."/>
            <person name="Belcram H."/>
            <person name="Tong C."/>
            <person name="Samans B."/>
            <person name="Correa M."/>
            <person name="Da Silva C."/>
            <person name="Just J."/>
            <person name="Falentin C."/>
            <person name="Koh C.S."/>
            <person name="Le Clainche I."/>
            <person name="Bernard M."/>
            <person name="Bento P."/>
            <person name="Noel B."/>
            <person name="Labadie K."/>
            <person name="Alberti A."/>
            <person name="Charles M."/>
            <person name="Arnaud D."/>
            <person name="Guo H."/>
            <person name="Daviaud C."/>
            <person name="Alamery S."/>
            <person name="Jabbari K."/>
            <person name="Zhao M."/>
            <person name="Edger P.P."/>
            <person name="Chelaifa H."/>
            <person name="Tack D."/>
            <person name="Lassalle G."/>
            <person name="Mestiri I."/>
            <person name="Schnel N."/>
            <person name="Le Paslier M.C."/>
            <person name="Fan G."/>
            <person name="Renault V."/>
            <person name="Bayer P.E."/>
            <person name="Golicz A.A."/>
            <person name="Manoli S."/>
            <person name="Lee T.H."/>
            <person name="Thi V.H."/>
            <person name="Chalabi S."/>
            <person name="Hu Q."/>
            <person name="Fan C."/>
            <person name="Tollenaere R."/>
            <person name="Lu Y."/>
            <person name="Battail C."/>
            <person name="Shen J."/>
            <person name="Sidebottom C.H."/>
            <person name="Wang X."/>
            <person name="Canaguier A."/>
            <person name="Chauveau A."/>
            <person name="Berard A."/>
            <person name="Deniot G."/>
            <person name="Guan M."/>
            <person name="Liu Z."/>
            <person name="Sun F."/>
            <person name="Lim Y.P."/>
            <person name="Lyons E."/>
            <person name="Town C.D."/>
            <person name="Bancroft I."/>
            <person name="Wang X."/>
            <person name="Meng J."/>
            <person name="Ma J."/>
            <person name="Pires J.C."/>
            <person name="King G.J."/>
            <person name="Brunel D."/>
            <person name="Delourme R."/>
            <person name="Renard M."/>
            <person name="Aury J.M."/>
            <person name="Adams K.L."/>
            <person name="Batley J."/>
            <person name="Snowdon R.J."/>
            <person name="Tost J."/>
            <person name="Edwards D."/>
            <person name="Zhou Y."/>
            <person name="Hua W."/>
            <person name="Sharpe A.G."/>
            <person name="Paterson A.H."/>
            <person name="Guan C."/>
            <person name="Wincker P."/>
        </authorList>
    </citation>
    <scope>NUCLEOTIDE SEQUENCE [LARGE SCALE GENOMIC DNA]</scope>
    <source>
        <strain evidence="4">cv. Darmor-bzh</strain>
    </source>
</reference>
<gene>
    <name evidence="3" type="primary">BnaC03g13090D</name>
    <name evidence="2" type="ORF">DARMORV10_C03P15130.1</name>
    <name evidence="3" type="ORF">GSBRNA2T00060719001</name>
</gene>
<reference evidence="3" key="2">
    <citation type="submission" date="2014-06" db="EMBL/GenBank/DDBJ databases">
        <authorList>
            <person name="Genoscope - CEA"/>
        </authorList>
    </citation>
    <scope>NUCLEOTIDE SEQUENCE</scope>
</reference>
<evidence type="ECO:0000313" key="2">
    <source>
        <dbReference type="EMBL" id="CAF1698674.1"/>
    </source>
</evidence>
<evidence type="ECO:0000313" key="4">
    <source>
        <dbReference type="Proteomes" id="UP000028999"/>
    </source>
</evidence>
<organism evidence="3 4">
    <name type="scientific">Brassica napus</name>
    <name type="common">Rape</name>
    <dbReference type="NCBI Taxonomy" id="3708"/>
    <lineage>
        <taxon>Eukaryota</taxon>
        <taxon>Viridiplantae</taxon>
        <taxon>Streptophyta</taxon>
        <taxon>Embryophyta</taxon>
        <taxon>Tracheophyta</taxon>
        <taxon>Spermatophyta</taxon>
        <taxon>Magnoliopsida</taxon>
        <taxon>eudicotyledons</taxon>
        <taxon>Gunneridae</taxon>
        <taxon>Pentapetalae</taxon>
        <taxon>rosids</taxon>
        <taxon>malvids</taxon>
        <taxon>Brassicales</taxon>
        <taxon>Brassicaceae</taxon>
        <taxon>Brassiceae</taxon>
        <taxon>Brassica</taxon>
    </lineage>
</organism>
<feature type="region of interest" description="Disordered" evidence="1">
    <location>
        <begin position="1"/>
        <end position="20"/>
    </location>
</feature>
<name>A0A078FIF1_BRANA</name>
<reference evidence="2" key="3">
    <citation type="submission" date="2021-01" db="EMBL/GenBank/DDBJ databases">
        <authorList>
            <consortium name="Genoscope - CEA"/>
            <person name="William W."/>
        </authorList>
    </citation>
    <scope>NUCLEOTIDE SEQUENCE</scope>
</reference>
<dbReference type="PaxDb" id="3708-A0A078FIF1"/>
<sequence>MASKGKAPPPLRSRPPPDSPPFMSPLIPLESLILHRAARATFTLVQIPGMALGVSPARSSLPPYTSVPDLCLQSSGVELFPSLPLAALHSLEYWTLDVDTLGVVCFVATVLLIVYISCCPLSNFRLQGLPTPKLNSSVSLRGSPSPKPVSIARQSQRSKQSTSSPSRSGQTSTKEPS</sequence>
<proteinExistence type="predicted"/>
<keyword evidence="4" id="KW-1185">Reference proteome</keyword>
<dbReference type="Proteomes" id="UP000028999">
    <property type="component" value="Unassembled WGS sequence"/>
</dbReference>
<dbReference type="Gramene" id="CDY11883">
    <property type="protein sequence ID" value="CDY11883"/>
    <property type="gene ID" value="GSBRNA2T00060719001"/>
</dbReference>
<evidence type="ECO:0000256" key="1">
    <source>
        <dbReference type="SAM" id="MobiDB-lite"/>
    </source>
</evidence>
<protein>
    <submittedName>
        <fullName evidence="2">(rape) hypothetical protein</fullName>
    </submittedName>
    <submittedName>
        <fullName evidence="3">BnaC03g13090D protein</fullName>
    </submittedName>
</protein>
<feature type="compositionally biased region" description="Pro residues" evidence="1">
    <location>
        <begin position="7"/>
        <end position="20"/>
    </location>
</feature>
<dbReference type="EMBL" id="HG994367">
    <property type="protein sequence ID" value="CAF1698674.1"/>
    <property type="molecule type" value="Genomic_DNA"/>
</dbReference>
<accession>A0A078FIF1</accession>
<feature type="region of interest" description="Disordered" evidence="1">
    <location>
        <begin position="135"/>
        <end position="177"/>
    </location>
</feature>
<dbReference type="AlphaFoldDB" id="A0A078FIF1"/>